<sequence>TITEERQHQDILIEKAFKETIEKKSDGYFVRLPWKDNAHKLPDNKSIAVQRMKSTIIRLAKDPALLTNYHETITQQCKEGVIEQVDESEPTKAGILVNNRINEIKSIIQSNNTPFRFGHVGTKDNPADCATRGLNKDELRNHIWWNGPPLIHQLDSNINQFFTLPANYDSYDVSTTMATLTSTMDDLLDWNRQSDLKKTQRTV</sequence>
<reference evidence="2" key="2">
    <citation type="journal article" date="2016" name="Sci. Rep.">
        <title>Dictyocaulus viviparus genome, variome and transcriptome elucidate lungworm biology and support future intervention.</title>
        <authorList>
            <person name="McNulty S.N."/>
            <person name="Strube C."/>
            <person name="Rosa B.A."/>
            <person name="Martin J.C."/>
            <person name="Tyagi R."/>
            <person name="Choi Y.J."/>
            <person name="Wang Q."/>
            <person name="Hallsworth Pepin K."/>
            <person name="Zhang X."/>
            <person name="Ozersky P."/>
            <person name="Wilson R.K."/>
            <person name="Sternberg P.W."/>
            <person name="Gasser R.B."/>
            <person name="Mitreva M."/>
        </authorList>
    </citation>
    <scope>NUCLEOTIDE SEQUENCE [LARGE SCALE GENOMIC DNA]</scope>
    <source>
        <strain evidence="2">HannoverDv2000</strain>
    </source>
</reference>
<evidence type="ECO:0000313" key="2">
    <source>
        <dbReference type="Proteomes" id="UP000053766"/>
    </source>
</evidence>
<name>A0A0D8X825_DICVI</name>
<organism evidence="1 2">
    <name type="scientific">Dictyocaulus viviparus</name>
    <name type="common">Bovine lungworm</name>
    <dbReference type="NCBI Taxonomy" id="29172"/>
    <lineage>
        <taxon>Eukaryota</taxon>
        <taxon>Metazoa</taxon>
        <taxon>Ecdysozoa</taxon>
        <taxon>Nematoda</taxon>
        <taxon>Chromadorea</taxon>
        <taxon>Rhabditida</taxon>
        <taxon>Rhabditina</taxon>
        <taxon>Rhabditomorpha</taxon>
        <taxon>Strongyloidea</taxon>
        <taxon>Metastrongylidae</taxon>
        <taxon>Dictyocaulus</taxon>
    </lineage>
</organism>
<reference evidence="1 2" key="1">
    <citation type="submission" date="2013-11" db="EMBL/GenBank/DDBJ databases">
        <title>Draft genome of the bovine lungworm Dictyocaulus viviparus.</title>
        <authorList>
            <person name="Mitreva M."/>
        </authorList>
    </citation>
    <scope>NUCLEOTIDE SEQUENCE [LARGE SCALE GENOMIC DNA]</scope>
    <source>
        <strain evidence="1 2">HannoverDv2000</strain>
    </source>
</reference>
<gene>
    <name evidence="1" type="ORF">DICVIV_14150</name>
</gene>
<dbReference type="Proteomes" id="UP000053766">
    <property type="component" value="Unassembled WGS sequence"/>
</dbReference>
<dbReference type="PANTHER" id="PTHR47331">
    <property type="entry name" value="PHD-TYPE DOMAIN-CONTAINING PROTEIN"/>
    <property type="match status" value="1"/>
</dbReference>
<feature type="non-terminal residue" evidence="1">
    <location>
        <position position="203"/>
    </location>
</feature>
<evidence type="ECO:0000313" key="1">
    <source>
        <dbReference type="EMBL" id="KJH39942.1"/>
    </source>
</evidence>
<feature type="non-terminal residue" evidence="1">
    <location>
        <position position="1"/>
    </location>
</feature>
<accession>A0A0D8X825</accession>
<dbReference type="OrthoDB" id="8065733at2759"/>
<dbReference type="EMBL" id="KN719046">
    <property type="protein sequence ID" value="KJH39942.1"/>
    <property type="molecule type" value="Genomic_DNA"/>
</dbReference>
<dbReference type="STRING" id="29172.A0A0D8X825"/>
<keyword evidence="2" id="KW-1185">Reference proteome</keyword>
<dbReference type="AlphaFoldDB" id="A0A0D8X825"/>
<proteinExistence type="predicted"/>
<protein>
    <submittedName>
        <fullName evidence="1">Uncharacterized protein</fullName>
    </submittedName>
</protein>
<dbReference type="PANTHER" id="PTHR47331:SF1">
    <property type="entry name" value="GAG-LIKE PROTEIN"/>
    <property type="match status" value="1"/>
</dbReference>